<name>A0AAU7V6P6_9ACTO</name>
<accession>A0AAU7V6P6</accession>
<evidence type="ECO:0000256" key="1">
    <source>
        <dbReference type="SAM" id="MobiDB-lite"/>
    </source>
</evidence>
<evidence type="ECO:0000313" key="2">
    <source>
        <dbReference type="EMBL" id="XBW07061.1"/>
    </source>
</evidence>
<dbReference type="AlphaFoldDB" id="A0AAU7V6P6"/>
<dbReference type="RefSeq" id="WP_350257255.1">
    <property type="nucleotide sequence ID" value="NZ_CP138335.1"/>
</dbReference>
<proteinExistence type="predicted"/>
<feature type="compositionally biased region" description="Low complexity" evidence="1">
    <location>
        <begin position="113"/>
        <end position="124"/>
    </location>
</feature>
<feature type="region of interest" description="Disordered" evidence="1">
    <location>
        <begin position="111"/>
        <end position="135"/>
    </location>
</feature>
<gene>
    <name evidence="2" type="ORF">SAC06_05235</name>
</gene>
<dbReference type="EMBL" id="CP138335">
    <property type="protein sequence ID" value="XBW07061.1"/>
    <property type="molecule type" value="Genomic_DNA"/>
</dbReference>
<protein>
    <submittedName>
        <fullName evidence="2">Uncharacterized protein</fullName>
    </submittedName>
</protein>
<sequence>MGQGRQVWRRWPVVAGVVALVLALAGAGAAWAVVSHQNNVKIQAWADAAGNLAELLDLADAALVRASELDQATGDLGLEEARQELNTKIAALKAGVKDALTAHPAIERRVADQSDAQSGAQSGTQSGGASGGGGARCMWSTMSFAPQWGN</sequence>
<dbReference type="KEGG" id="sapp:SAC06_05235"/>
<organism evidence="2">
    <name type="scientific">Scrofimicrobium appendicitidis</name>
    <dbReference type="NCBI Taxonomy" id="3079930"/>
    <lineage>
        <taxon>Bacteria</taxon>
        <taxon>Bacillati</taxon>
        <taxon>Actinomycetota</taxon>
        <taxon>Actinomycetes</taxon>
        <taxon>Actinomycetales</taxon>
        <taxon>Actinomycetaceae</taxon>
        <taxon>Scrofimicrobium</taxon>
    </lineage>
</organism>
<reference evidence="2" key="1">
    <citation type="submission" date="2023-11" db="EMBL/GenBank/DDBJ databases">
        <title>Scrofimicrobium hongkongense sp. nov., isolated from a patient with peritonitis.</title>
        <authorList>
            <person name="Lao H.Y."/>
            <person name="Wong A.Y.P."/>
            <person name="Ng T.L."/>
            <person name="Wong R.Y.L."/>
            <person name="Yau M.C.Y."/>
            <person name="Lam J.Y.W."/>
            <person name="Siu G.K.H."/>
        </authorList>
    </citation>
    <scope>NUCLEOTIDE SEQUENCE</scope>
    <source>
        <strain evidence="2">R131</strain>
    </source>
</reference>
<feature type="compositionally biased region" description="Gly residues" evidence="1">
    <location>
        <begin position="125"/>
        <end position="135"/>
    </location>
</feature>